<dbReference type="Proteomes" id="UP000887563">
    <property type="component" value="Unplaced"/>
</dbReference>
<keyword evidence="5" id="KW-1185">Reference proteome</keyword>
<feature type="region of interest" description="Disordered" evidence="3">
    <location>
        <begin position="623"/>
        <end position="653"/>
    </location>
</feature>
<feature type="region of interest" description="Disordered" evidence="3">
    <location>
        <begin position="521"/>
        <end position="552"/>
    </location>
</feature>
<sequence>MTNKNIYYIVPFFLIPLFTLSNCCPDQVQQFCTCVDQFDGVLLNCTAPSSSNQTTSGETWAKSLMQACTLKSNQAHLGLLKLLAIHGSNEITRESSLIPILSDNLFQGLYIKRLELVGCGISVIQKGTFRGLESVLQEILITGNRIQKLSFNAFHQMNALIKLDLSDNYIEELKTELPRISKLNDINLSHNKITSIHKSFFDNVKHSLQTINLGHNLLEEVPASSLRGFRMLMALHLHNNNLKNLPQLSFMNLPVLSLLNLAANQIRSIHRQAFLNVPQLRFLYLSANQLSEVIKTYIKIKKFKHFKVQPFQFSSFERLEMLDLSNNKIEDLPNDTFAGLPILKQLYLGENLIDRLQPEAFSSNSSIAVLILEQNIISELQRDVFRNLRQLQQLSLKANKIRSIDASTFRGNPSLAMLDLSHNEIIDLAPGTFLNQLNLLLVDLSNNKILRTPYGAFGRRVATVLLKDNPLVCVEKIHMLQQGNGLFIPNSNDAICGEYKDHDASNTTKIPSSKIEAKNSGLIADQESSITPNISEETEGEEEDDNEPLTSPSPFVQQLEEIQQIAKNKQQNVSIITPGRIKPIRIIPNAQHVTAIQSNKALTSPNKENRPIALTESIIGDSEYTTSIEPSSISSSSSRQGLTENTKAETTTTEVGLNPRVIYPHPVPFLKPAPKMHTATHVEKDQNGNPILIPTLPPSIVVAENSWHLNQHMPLDEDKNEQKLDRDGHASHELFCPKNIYESQKRRKAHRMPKCSKKACLKVEPK</sequence>
<dbReference type="WBParaSite" id="Minc3s00145g05962">
    <property type="protein sequence ID" value="Minc3s00145g05962"/>
    <property type="gene ID" value="Minc3s00145g05962"/>
</dbReference>
<dbReference type="FunFam" id="3.80.10.10:FF:001164">
    <property type="entry name" value="GH01279p"/>
    <property type="match status" value="1"/>
</dbReference>
<evidence type="ECO:0000313" key="6">
    <source>
        <dbReference type="WBParaSite" id="Minc3s00145g05962"/>
    </source>
</evidence>
<protein>
    <submittedName>
        <fullName evidence="6">Uncharacterized protein</fullName>
    </submittedName>
</protein>
<feature type="compositionally biased region" description="Polar residues" evidence="3">
    <location>
        <begin position="526"/>
        <end position="535"/>
    </location>
</feature>
<dbReference type="PROSITE" id="PS51450">
    <property type="entry name" value="LRR"/>
    <property type="match status" value="4"/>
</dbReference>
<keyword evidence="1" id="KW-0433">Leucine-rich repeat</keyword>
<dbReference type="InterPro" id="IPR001611">
    <property type="entry name" value="Leu-rich_rpt"/>
</dbReference>
<dbReference type="Gene3D" id="3.80.10.10">
    <property type="entry name" value="Ribonuclease Inhibitor"/>
    <property type="match status" value="3"/>
</dbReference>
<evidence type="ECO:0000256" key="3">
    <source>
        <dbReference type="SAM" id="MobiDB-lite"/>
    </source>
</evidence>
<dbReference type="PANTHER" id="PTHR24366:SF96">
    <property type="entry name" value="LEUCINE RICH REPEAT CONTAINING 53"/>
    <property type="match status" value="1"/>
</dbReference>
<keyword evidence="4" id="KW-0732">Signal</keyword>
<dbReference type="InterPro" id="IPR003591">
    <property type="entry name" value="Leu-rich_rpt_typical-subtyp"/>
</dbReference>
<feature type="signal peptide" evidence="4">
    <location>
        <begin position="1"/>
        <end position="21"/>
    </location>
</feature>
<dbReference type="AlphaFoldDB" id="A0A914KWR7"/>
<feature type="chain" id="PRO_5037505541" evidence="4">
    <location>
        <begin position="22"/>
        <end position="766"/>
    </location>
</feature>
<dbReference type="Pfam" id="PF13855">
    <property type="entry name" value="LRR_8"/>
    <property type="match status" value="3"/>
</dbReference>
<dbReference type="SMART" id="SM00369">
    <property type="entry name" value="LRR_TYP"/>
    <property type="match status" value="11"/>
</dbReference>
<reference evidence="6" key="1">
    <citation type="submission" date="2022-11" db="UniProtKB">
        <authorList>
            <consortium name="WormBaseParasite"/>
        </authorList>
    </citation>
    <scope>IDENTIFICATION</scope>
</reference>
<dbReference type="SUPFAM" id="SSF52058">
    <property type="entry name" value="L domain-like"/>
    <property type="match status" value="2"/>
</dbReference>
<feature type="compositionally biased region" description="Acidic residues" evidence="3">
    <location>
        <begin position="536"/>
        <end position="547"/>
    </location>
</feature>
<dbReference type="InterPro" id="IPR032675">
    <property type="entry name" value="LRR_dom_sf"/>
</dbReference>
<proteinExistence type="predicted"/>
<name>A0A914KWR7_MELIC</name>
<evidence type="ECO:0000256" key="1">
    <source>
        <dbReference type="ARBA" id="ARBA00022614"/>
    </source>
</evidence>
<keyword evidence="2" id="KW-0677">Repeat</keyword>
<dbReference type="PANTHER" id="PTHR24366">
    <property type="entry name" value="IG(IMMUNOGLOBULIN) AND LRR(LEUCINE RICH REPEAT) DOMAINS"/>
    <property type="match status" value="1"/>
</dbReference>
<evidence type="ECO:0000256" key="2">
    <source>
        <dbReference type="ARBA" id="ARBA00022737"/>
    </source>
</evidence>
<accession>A0A914KWR7</accession>
<evidence type="ECO:0000313" key="5">
    <source>
        <dbReference type="Proteomes" id="UP000887563"/>
    </source>
</evidence>
<organism evidence="5 6">
    <name type="scientific">Meloidogyne incognita</name>
    <name type="common">Southern root-knot nematode worm</name>
    <name type="synonym">Oxyuris incognita</name>
    <dbReference type="NCBI Taxonomy" id="6306"/>
    <lineage>
        <taxon>Eukaryota</taxon>
        <taxon>Metazoa</taxon>
        <taxon>Ecdysozoa</taxon>
        <taxon>Nematoda</taxon>
        <taxon>Chromadorea</taxon>
        <taxon>Rhabditida</taxon>
        <taxon>Tylenchina</taxon>
        <taxon>Tylenchomorpha</taxon>
        <taxon>Tylenchoidea</taxon>
        <taxon>Meloidogynidae</taxon>
        <taxon>Meloidogyninae</taxon>
        <taxon>Meloidogyne</taxon>
        <taxon>Meloidogyne incognita group</taxon>
    </lineage>
</organism>
<evidence type="ECO:0000256" key="4">
    <source>
        <dbReference type="SAM" id="SignalP"/>
    </source>
</evidence>